<dbReference type="Proteomes" id="UP000053989">
    <property type="component" value="Unassembled WGS sequence"/>
</dbReference>
<dbReference type="Pfam" id="PF00646">
    <property type="entry name" value="F-box"/>
    <property type="match status" value="1"/>
</dbReference>
<dbReference type="InterPro" id="IPR036047">
    <property type="entry name" value="F-box-like_dom_sf"/>
</dbReference>
<evidence type="ECO:0000313" key="3">
    <source>
        <dbReference type="EMBL" id="KIM58304.1"/>
    </source>
</evidence>
<evidence type="ECO:0000256" key="1">
    <source>
        <dbReference type="SAM" id="MobiDB-lite"/>
    </source>
</evidence>
<gene>
    <name evidence="3" type="ORF">SCLCIDRAFT_28199</name>
</gene>
<reference evidence="4" key="2">
    <citation type="submission" date="2015-01" db="EMBL/GenBank/DDBJ databases">
        <title>Evolutionary Origins and Diversification of the Mycorrhizal Mutualists.</title>
        <authorList>
            <consortium name="DOE Joint Genome Institute"/>
            <consortium name="Mycorrhizal Genomics Consortium"/>
            <person name="Kohler A."/>
            <person name="Kuo A."/>
            <person name="Nagy L.G."/>
            <person name="Floudas D."/>
            <person name="Copeland A."/>
            <person name="Barry K.W."/>
            <person name="Cichocki N."/>
            <person name="Veneault-Fourrey C."/>
            <person name="LaButti K."/>
            <person name="Lindquist E.A."/>
            <person name="Lipzen A."/>
            <person name="Lundell T."/>
            <person name="Morin E."/>
            <person name="Murat C."/>
            <person name="Riley R."/>
            <person name="Ohm R."/>
            <person name="Sun H."/>
            <person name="Tunlid A."/>
            <person name="Henrissat B."/>
            <person name="Grigoriev I.V."/>
            <person name="Hibbett D.S."/>
            <person name="Martin F."/>
        </authorList>
    </citation>
    <scope>NUCLEOTIDE SEQUENCE [LARGE SCALE GENOMIC DNA]</scope>
    <source>
        <strain evidence="4">Foug A</strain>
    </source>
</reference>
<feature type="region of interest" description="Disordered" evidence="1">
    <location>
        <begin position="299"/>
        <end position="319"/>
    </location>
</feature>
<sequence>MSHVQSWFPRVLVTPLHSDDVQKLPLKCKAYESQDLDFLPPAKVACILSEKPSFRLCKGQGQEPLFPSADIISPLVCEDQDLDPTPYEKVAHVILKADNFANSLLTRRLECFILWLPNELLNLIAALLPQHSLLVLTQVCKLFRGMPLDSTPPLPPVGKPSPPPKHQCSSTSPCAILLSEVGKRFHTFPKGTFRARFAPSAVPNAVLKYVNTHPLTWSWMTKAGPRAGKTFTVPTVPTACSKGSPKAVHWIVSIFHTFKTQLAPATLNPETGRVLPDYVKLYQNNMLVHLRSQQACIHARPHPPTKSKAPASTPPPSAPLAELVSLKAEIAALQAKFEEFKQSYENSSLEASSSPPRSPRTAPTVVPPQPPSPSTTTSSLSMTQECTSHPQHCWLQPVLDHPSCPALFHHIDSSMVPIYVFAMPDNVQRVLMVYTNARGPRYLGFDSNGDLYVSGHAPADLVITSINAPDDIGTTYPPPVPCKLYAGP</sequence>
<accession>A0A0C3DQ24</accession>
<evidence type="ECO:0000313" key="4">
    <source>
        <dbReference type="Proteomes" id="UP000053989"/>
    </source>
</evidence>
<dbReference type="EMBL" id="KN822088">
    <property type="protein sequence ID" value="KIM58304.1"/>
    <property type="molecule type" value="Genomic_DNA"/>
</dbReference>
<protein>
    <recommendedName>
        <fullName evidence="2">F-box domain-containing protein</fullName>
    </recommendedName>
</protein>
<feature type="domain" description="F-box" evidence="2">
    <location>
        <begin position="113"/>
        <end position="144"/>
    </location>
</feature>
<feature type="compositionally biased region" description="Low complexity" evidence="1">
    <location>
        <begin position="351"/>
        <end position="364"/>
    </location>
</feature>
<dbReference type="AlphaFoldDB" id="A0A0C3DQ24"/>
<dbReference type="InParanoid" id="A0A0C3DQ24"/>
<name>A0A0C3DQ24_9AGAM</name>
<reference evidence="3 4" key="1">
    <citation type="submission" date="2014-04" db="EMBL/GenBank/DDBJ databases">
        <authorList>
            <consortium name="DOE Joint Genome Institute"/>
            <person name="Kuo A."/>
            <person name="Kohler A."/>
            <person name="Nagy L.G."/>
            <person name="Floudas D."/>
            <person name="Copeland A."/>
            <person name="Barry K.W."/>
            <person name="Cichocki N."/>
            <person name="Veneault-Fourrey C."/>
            <person name="LaButti K."/>
            <person name="Lindquist E.A."/>
            <person name="Lipzen A."/>
            <person name="Lundell T."/>
            <person name="Morin E."/>
            <person name="Murat C."/>
            <person name="Sun H."/>
            <person name="Tunlid A."/>
            <person name="Henrissat B."/>
            <person name="Grigoriev I.V."/>
            <person name="Hibbett D.S."/>
            <person name="Martin F."/>
            <person name="Nordberg H.P."/>
            <person name="Cantor M.N."/>
            <person name="Hua S.X."/>
        </authorList>
    </citation>
    <scope>NUCLEOTIDE SEQUENCE [LARGE SCALE GENOMIC DNA]</scope>
    <source>
        <strain evidence="3 4">Foug A</strain>
    </source>
</reference>
<proteinExistence type="predicted"/>
<keyword evidence="4" id="KW-1185">Reference proteome</keyword>
<dbReference type="InterPro" id="IPR001810">
    <property type="entry name" value="F-box_dom"/>
</dbReference>
<organism evidence="3 4">
    <name type="scientific">Scleroderma citrinum Foug A</name>
    <dbReference type="NCBI Taxonomy" id="1036808"/>
    <lineage>
        <taxon>Eukaryota</taxon>
        <taxon>Fungi</taxon>
        <taxon>Dikarya</taxon>
        <taxon>Basidiomycota</taxon>
        <taxon>Agaricomycotina</taxon>
        <taxon>Agaricomycetes</taxon>
        <taxon>Agaricomycetidae</taxon>
        <taxon>Boletales</taxon>
        <taxon>Sclerodermatineae</taxon>
        <taxon>Sclerodermataceae</taxon>
        <taxon>Scleroderma</taxon>
    </lineage>
</organism>
<feature type="region of interest" description="Disordered" evidence="1">
    <location>
        <begin position="346"/>
        <end position="383"/>
    </location>
</feature>
<evidence type="ECO:0000259" key="2">
    <source>
        <dbReference type="Pfam" id="PF00646"/>
    </source>
</evidence>
<dbReference type="SUPFAM" id="SSF81383">
    <property type="entry name" value="F-box domain"/>
    <property type="match status" value="1"/>
</dbReference>
<dbReference type="OrthoDB" id="2680995at2759"/>
<dbReference type="CDD" id="cd09917">
    <property type="entry name" value="F-box_SF"/>
    <property type="match status" value="1"/>
</dbReference>
<dbReference type="HOGENOM" id="CLU_043851_0_0_1"/>